<evidence type="ECO:0000313" key="5">
    <source>
        <dbReference type="EMBL" id="MCE8051460.1"/>
    </source>
</evidence>
<keyword evidence="2" id="KW-0012">Acyltransferase</keyword>
<evidence type="ECO:0000256" key="1">
    <source>
        <dbReference type="ARBA" id="ARBA00022679"/>
    </source>
</evidence>
<evidence type="ECO:0000313" key="7">
    <source>
        <dbReference type="Proteomes" id="UP001320178"/>
    </source>
</evidence>
<gene>
    <name evidence="4" type="ORF">HOP60_22330</name>
    <name evidence="5" type="ORF">HOP61_09170</name>
</gene>
<dbReference type="InterPro" id="IPR050680">
    <property type="entry name" value="YpeA/RimI_acetyltransf"/>
</dbReference>
<dbReference type="Proteomes" id="UP001320154">
    <property type="component" value="Unassembled WGS sequence"/>
</dbReference>
<protein>
    <submittedName>
        <fullName evidence="5">GNAT family N-acetyltransferase</fullName>
    </submittedName>
</protein>
<dbReference type="InterPro" id="IPR016181">
    <property type="entry name" value="Acyl_CoA_acyltransferase"/>
</dbReference>
<reference evidence="5" key="1">
    <citation type="submission" date="2020-05" db="EMBL/GenBank/DDBJ databases">
        <authorList>
            <person name="Wang L."/>
            <person name="Shao Z."/>
        </authorList>
    </citation>
    <scope>NUCLEOTIDE SEQUENCE</scope>
    <source>
        <strain evidence="4">MCCC 1A05748</strain>
        <strain evidence="5">MCCC 1A05776</strain>
    </source>
</reference>
<dbReference type="CDD" id="cd04301">
    <property type="entry name" value="NAT_SF"/>
    <property type="match status" value="1"/>
</dbReference>
<dbReference type="PROSITE" id="PS51186">
    <property type="entry name" value="GNAT"/>
    <property type="match status" value="1"/>
</dbReference>
<accession>A0AAW4YUA5</accession>
<dbReference type="Pfam" id="PF00583">
    <property type="entry name" value="Acetyltransf_1"/>
    <property type="match status" value="1"/>
</dbReference>
<proteinExistence type="predicted"/>
<dbReference type="PANTHER" id="PTHR43420:SF12">
    <property type="entry name" value="N-ACETYLTRANSFERASE DOMAIN-CONTAINING PROTEIN"/>
    <property type="match status" value="1"/>
</dbReference>
<dbReference type="AlphaFoldDB" id="A0AAW4YUA5"/>
<keyword evidence="6" id="KW-1185">Reference proteome</keyword>
<feature type="domain" description="N-acetyltransferase" evidence="3">
    <location>
        <begin position="3"/>
        <end position="150"/>
    </location>
</feature>
<comment type="caution">
    <text evidence="5">The sequence shown here is derived from an EMBL/GenBank/DDBJ whole genome shotgun (WGS) entry which is preliminary data.</text>
</comment>
<dbReference type="EMBL" id="JABFTS010000003">
    <property type="protein sequence ID" value="MCE8051460.1"/>
    <property type="molecule type" value="Genomic_DNA"/>
</dbReference>
<dbReference type="RefSeq" id="WP_234239225.1">
    <property type="nucleotide sequence ID" value="NZ_JABFTQ010000024.1"/>
</dbReference>
<evidence type="ECO:0000313" key="4">
    <source>
        <dbReference type="EMBL" id="MCE8049443.1"/>
    </source>
</evidence>
<keyword evidence="1" id="KW-0808">Transferase</keyword>
<dbReference type="SUPFAM" id="SSF55729">
    <property type="entry name" value="Acyl-CoA N-acyltransferases (Nat)"/>
    <property type="match status" value="1"/>
</dbReference>
<dbReference type="EMBL" id="JABFTQ010000024">
    <property type="protein sequence ID" value="MCE8049443.1"/>
    <property type="molecule type" value="Genomic_DNA"/>
</dbReference>
<dbReference type="Gene3D" id="3.40.630.30">
    <property type="match status" value="1"/>
</dbReference>
<dbReference type="GO" id="GO:0016747">
    <property type="term" value="F:acyltransferase activity, transferring groups other than amino-acyl groups"/>
    <property type="evidence" value="ECO:0007669"/>
    <property type="project" value="InterPro"/>
</dbReference>
<name>A0AAW4YUA5_9GAMM</name>
<dbReference type="Proteomes" id="UP001320178">
    <property type="component" value="Unassembled WGS sequence"/>
</dbReference>
<dbReference type="InterPro" id="IPR000182">
    <property type="entry name" value="GNAT_dom"/>
</dbReference>
<organism evidence="5 7">
    <name type="scientific">Billgrantia desiderata</name>
    <dbReference type="NCBI Taxonomy" id="52021"/>
    <lineage>
        <taxon>Bacteria</taxon>
        <taxon>Pseudomonadati</taxon>
        <taxon>Pseudomonadota</taxon>
        <taxon>Gammaproteobacteria</taxon>
        <taxon>Oceanospirillales</taxon>
        <taxon>Halomonadaceae</taxon>
        <taxon>Billgrantia</taxon>
    </lineage>
</organism>
<evidence type="ECO:0000313" key="6">
    <source>
        <dbReference type="Proteomes" id="UP001320154"/>
    </source>
</evidence>
<reference evidence="5 6" key="2">
    <citation type="journal article" date="2021" name="Front. Microbiol.">
        <title>Aerobic Denitrification and Heterotrophic Sulfur Oxidation in the Genus Halomonas Revealed by Six Novel Species Characterizations and Genome-Based Analysis.</title>
        <authorList>
            <person name="Wang L."/>
            <person name="Shao Z."/>
        </authorList>
    </citation>
    <scope>NUCLEOTIDE SEQUENCE</scope>
    <source>
        <strain evidence="4 6">MCCC 1A05748</strain>
        <strain evidence="5">MCCC 1A05776</strain>
    </source>
</reference>
<evidence type="ECO:0000256" key="2">
    <source>
        <dbReference type="ARBA" id="ARBA00023315"/>
    </source>
</evidence>
<dbReference type="PANTHER" id="PTHR43420">
    <property type="entry name" value="ACETYLTRANSFERASE"/>
    <property type="match status" value="1"/>
</dbReference>
<sequence length="151" mass="16732">MKLLYRQADYRDVDALFEVRSKTRENPISKARLAEMGITHSSIVEGFELGQLYGRVCLDGKAVIGFCIGDIESGEVLVLAVLPNYEGKGIGRQLLGRVVEELKEQGHHAPWLAADRNAAVRAHGFYRRLGWVPTGQMLENGDEILVLDGPN</sequence>
<evidence type="ECO:0000259" key="3">
    <source>
        <dbReference type="PROSITE" id="PS51186"/>
    </source>
</evidence>